<evidence type="ECO:0000313" key="6">
    <source>
        <dbReference type="Proteomes" id="UP000008827"/>
    </source>
</evidence>
<dbReference type="SUPFAM" id="SSF57667">
    <property type="entry name" value="beta-beta-alpha zinc fingers"/>
    <property type="match status" value="1"/>
</dbReference>
<evidence type="ECO:0000259" key="3">
    <source>
        <dbReference type="PROSITE" id="PS50157"/>
    </source>
</evidence>
<dbReference type="GO" id="GO:0008270">
    <property type="term" value="F:zinc ion binding"/>
    <property type="evidence" value="ECO:0007669"/>
    <property type="project" value="UniProtKB-KW"/>
</dbReference>
<keyword evidence="1" id="KW-0863">Zinc-finger</keyword>
<evidence type="ECO:0000256" key="2">
    <source>
        <dbReference type="SAM" id="MobiDB-lite"/>
    </source>
</evidence>
<gene>
    <name evidence="5" type="primary">LOC102661343</name>
    <name evidence="4" type="ORF">GLYMA_09G034100</name>
</gene>
<reference evidence="4" key="3">
    <citation type="submission" date="2018-07" db="EMBL/GenBank/DDBJ databases">
        <title>WGS assembly of Glycine max.</title>
        <authorList>
            <person name="Schmutz J."/>
            <person name="Cannon S."/>
            <person name="Schlueter J."/>
            <person name="Ma J."/>
            <person name="Mitros T."/>
            <person name="Nelson W."/>
            <person name="Hyten D."/>
            <person name="Song Q."/>
            <person name="Thelen J."/>
            <person name="Cheng J."/>
            <person name="Xu D."/>
            <person name="Hellsten U."/>
            <person name="May G."/>
            <person name="Yu Y."/>
            <person name="Sakurai T."/>
            <person name="Umezawa T."/>
            <person name="Bhattacharyya M."/>
            <person name="Sandhu D."/>
            <person name="Valliyodan B."/>
            <person name="Lindquist E."/>
            <person name="Peto M."/>
            <person name="Grant D."/>
            <person name="Shu S."/>
            <person name="Goodstein D."/>
            <person name="Barry K."/>
            <person name="Futrell-Griggs M."/>
            <person name="Abernathy B."/>
            <person name="Du J."/>
            <person name="Tian Z."/>
            <person name="Zhu L."/>
            <person name="Gill N."/>
            <person name="Joshi T."/>
            <person name="Libault M."/>
            <person name="Sethuraman A."/>
            <person name="Zhang X."/>
            <person name="Shinozaki K."/>
            <person name="Nguyen H."/>
            <person name="Wing R."/>
            <person name="Cregan P."/>
            <person name="Specht J."/>
            <person name="Grimwood J."/>
            <person name="Rokhsar D."/>
            <person name="Stacey G."/>
            <person name="Shoemaker R."/>
            <person name="Jackson S."/>
        </authorList>
    </citation>
    <scope>NUCLEOTIDE SEQUENCE</scope>
    <source>
        <tissue evidence="4">Callus</tissue>
    </source>
</reference>
<dbReference type="RefSeq" id="XP_014617237.1">
    <property type="nucleotide sequence ID" value="XM_014761751.3"/>
</dbReference>
<keyword evidence="1" id="KW-0862">Zinc</keyword>
<dbReference type="AlphaFoldDB" id="A0A0R0I387"/>
<name>A0A0R0I387_SOYBN</name>
<dbReference type="EnsemblPlants" id="KRH36954">
    <property type="protein sequence ID" value="KRH36954"/>
    <property type="gene ID" value="GLYMA_09G034100"/>
</dbReference>
<dbReference type="InterPro" id="IPR013087">
    <property type="entry name" value="Znf_C2H2_type"/>
</dbReference>
<dbReference type="Gramene" id="KRH36954">
    <property type="protein sequence ID" value="KRH36954"/>
    <property type="gene ID" value="GLYMA_09G034100"/>
</dbReference>
<dbReference type="PaxDb" id="3847-GLYMA09G03881.1"/>
<evidence type="ECO:0000256" key="1">
    <source>
        <dbReference type="PROSITE-ProRule" id="PRU00042"/>
    </source>
</evidence>
<dbReference type="PROSITE" id="PS50157">
    <property type="entry name" value="ZINC_FINGER_C2H2_2"/>
    <property type="match status" value="1"/>
</dbReference>
<feature type="domain" description="C2H2-type" evidence="3">
    <location>
        <begin position="24"/>
        <end position="51"/>
    </location>
</feature>
<evidence type="ECO:0000313" key="5">
    <source>
        <dbReference type="EnsemblPlants" id="KRH36954"/>
    </source>
</evidence>
<organism evidence="4">
    <name type="scientific">Glycine max</name>
    <name type="common">Soybean</name>
    <name type="synonym">Glycine hispida</name>
    <dbReference type="NCBI Taxonomy" id="3847"/>
    <lineage>
        <taxon>Eukaryota</taxon>
        <taxon>Viridiplantae</taxon>
        <taxon>Streptophyta</taxon>
        <taxon>Embryophyta</taxon>
        <taxon>Tracheophyta</taxon>
        <taxon>Spermatophyta</taxon>
        <taxon>Magnoliopsida</taxon>
        <taxon>eudicotyledons</taxon>
        <taxon>Gunneridae</taxon>
        <taxon>Pentapetalae</taxon>
        <taxon>rosids</taxon>
        <taxon>fabids</taxon>
        <taxon>Fabales</taxon>
        <taxon>Fabaceae</taxon>
        <taxon>Papilionoideae</taxon>
        <taxon>50 kb inversion clade</taxon>
        <taxon>NPAAA clade</taxon>
        <taxon>indigoferoid/millettioid clade</taxon>
        <taxon>Phaseoleae</taxon>
        <taxon>Glycine</taxon>
        <taxon>Glycine subgen. Soja</taxon>
    </lineage>
</organism>
<sequence>MFTFMMNLSSNSSKENGKRKEKGYHCSYCEKAFENSQGLGDHQRLYEVEIKQHNNQMIHFQNSKDVTKSNPGHGDALMKALSRGTTNNPYVTKGNYYGGYSREDHNSLFMPPNYSSARTDNASLVTSIQYKETIPFSQSVDYPIYMSSFSNHIGGASSSINHQFDASNPQFFIDSFSKPFKSNFWKNEHNDPNLTYPVLVRNSSLPGYHMADFSLWNFNTNKFPSPIEPNVVDTQINFVGSNNSYSYNVDQIYEKVKNHNRDEVQEKIPMMNPPKMPNINFGPLVNHGIEMLQKKEAWFSTKETKLKAVEAIFGKDEGKNASTSKSANFIKEQEVDLDLSLHL</sequence>
<reference evidence="4 5" key="1">
    <citation type="journal article" date="2010" name="Nature">
        <title>Genome sequence of the palaeopolyploid soybean.</title>
        <authorList>
            <person name="Schmutz J."/>
            <person name="Cannon S.B."/>
            <person name="Schlueter J."/>
            <person name="Ma J."/>
            <person name="Mitros T."/>
            <person name="Nelson W."/>
            <person name="Hyten D.L."/>
            <person name="Song Q."/>
            <person name="Thelen J.J."/>
            <person name="Cheng J."/>
            <person name="Xu D."/>
            <person name="Hellsten U."/>
            <person name="May G.D."/>
            <person name="Yu Y."/>
            <person name="Sakurai T."/>
            <person name="Umezawa T."/>
            <person name="Bhattacharyya M.K."/>
            <person name="Sandhu D."/>
            <person name="Valliyodan B."/>
            <person name="Lindquist E."/>
            <person name="Peto M."/>
            <person name="Grant D."/>
            <person name="Shu S."/>
            <person name="Goodstein D."/>
            <person name="Barry K."/>
            <person name="Futrell-Griggs M."/>
            <person name="Abernathy B."/>
            <person name="Du J."/>
            <person name="Tian Z."/>
            <person name="Zhu L."/>
            <person name="Gill N."/>
            <person name="Joshi T."/>
            <person name="Libault M."/>
            <person name="Sethuraman A."/>
            <person name="Zhang X.-C."/>
            <person name="Shinozaki K."/>
            <person name="Nguyen H.T."/>
            <person name="Wing R.A."/>
            <person name="Cregan P."/>
            <person name="Specht J."/>
            <person name="Grimwood J."/>
            <person name="Rokhsar D."/>
            <person name="Stacey G."/>
            <person name="Shoemaker R.C."/>
            <person name="Jackson S.A."/>
        </authorList>
    </citation>
    <scope>NUCLEOTIDE SEQUENCE [LARGE SCALE GENOMIC DNA]</scope>
    <source>
        <strain evidence="5">cv. Williams 82</strain>
        <tissue evidence="4">Callus</tissue>
    </source>
</reference>
<accession>A0A0R0I387</accession>
<dbReference type="InterPro" id="IPR036236">
    <property type="entry name" value="Znf_C2H2_sf"/>
</dbReference>
<dbReference type="Proteomes" id="UP000008827">
    <property type="component" value="Chromosome 9"/>
</dbReference>
<proteinExistence type="predicted"/>
<evidence type="ECO:0000313" key="4">
    <source>
        <dbReference type="EMBL" id="KRH36954.1"/>
    </source>
</evidence>
<keyword evidence="6" id="KW-1185">Reference proteome</keyword>
<dbReference type="GeneID" id="102661343"/>
<dbReference type="EMBL" id="CM000842">
    <property type="protein sequence ID" value="KRH36954.1"/>
    <property type="molecule type" value="Genomic_DNA"/>
</dbReference>
<feature type="compositionally biased region" description="Polar residues" evidence="2">
    <location>
        <begin position="1"/>
        <end position="14"/>
    </location>
</feature>
<protein>
    <recommendedName>
        <fullName evidence="3">C2H2-type domain-containing protein</fullName>
    </recommendedName>
</protein>
<reference evidence="5" key="2">
    <citation type="submission" date="2018-02" db="UniProtKB">
        <authorList>
            <consortium name="EnsemblPlants"/>
        </authorList>
    </citation>
    <scope>IDENTIFICATION</scope>
    <source>
        <strain evidence="5">Williams 82</strain>
    </source>
</reference>
<dbReference type="Gene3D" id="3.30.160.60">
    <property type="entry name" value="Classic Zinc Finger"/>
    <property type="match status" value="1"/>
</dbReference>
<keyword evidence="1" id="KW-0479">Metal-binding</keyword>
<feature type="region of interest" description="Disordered" evidence="2">
    <location>
        <begin position="1"/>
        <end position="20"/>
    </location>
</feature>